<dbReference type="RefSeq" id="WP_211630747.1">
    <property type="nucleotide sequence ID" value="NZ_CP073100.1"/>
</dbReference>
<dbReference type="EMBL" id="CP073100">
    <property type="protein sequence ID" value="QUE50607.1"/>
    <property type="molecule type" value="Genomic_DNA"/>
</dbReference>
<keyword evidence="3" id="KW-0349">Heme</keyword>
<dbReference type="Proteomes" id="UP000676169">
    <property type="component" value="Chromosome"/>
</dbReference>
<dbReference type="InterPro" id="IPR011429">
    <property type="entry name" value="Cyt_c_Planctomycete-type"/>
</dbReference>
<feature type="signal peptide" evidence="4">
    <location>
        <begin position="1"/>
        <end position="20"/>
    </location>
</feature>
<dbReference type="InterPro" id="IPR022655">
    <property type="entry name" value="DUF1553"/>
</dbReference>
<evidence type="ECO:0000256" key="4">
    <source>
        <dbReference type="SAM" id="SignalP"/>
    </source>
</evidence>
<evidence type="ECO:0000313" key="6">
    <source>
        <dbReference type="EMBL" id="QUE50607.1"/>
    </source>
</evidence>
<evidence type="ECO:0000256" key="3">
    <source>
        <dbReference type="PROSITE-ProRule" id="PRU00433"/>
    </source>
</evidence>
<dbReference type="Pfam" id="PF07583">
    <property type="entry name" value="PSCyt2"/>
    <property type="match status" value="1"/>
</dbReference>
<dbReference type="PANTHER" id="PTHR35889:SF3">
    <property type="entry name" value="F-BOX DOMAIN-CONTAINING PROTEIN"/>
    <property type="match status" value="1"/>
</dbReference>
<dbReference type="Pfam" id="PF07635">
    <property type="entry name" value="PSCyt1"/>
    <property type="match status" value="1"/>
</dbReference>
<dbReference type="Pfam" id="PF07587">
    <property type="entry name" value="PSD1"/>
    <property type="match status" value="1"/>
</dbReference>
<keyword evidence="4" id="KW-0732">Signal</keyword>
<dbReference type="InterPro" id="IPR011444">
    <property type="entry name" value="DUF1549"/>
</dbReference>
<sequence>MKIVRSLLLTSLSMTVPMRAAEEISFNRDIRPIFIRSCITCHGGIKEGGGISLVYREKALGKGESGKPAIVPGKPELSELVHRINSDDNDEIMPKPKKGEHGEKLPADEIAKLTEWVRQGAKWEDHWSFIPAAEPADPQVKQAGWAKTKADRLILAKMEAEGLAPSKEATSAEWLRRVTLDLIGLPPSPEELDAFEKAAAADKESAMAAVVDRLLASPQFGERWATMWLDLARYSDTMGFEKDPGREIWPFRDWVIQAFNADLSFDEFTKRQLAGDLLPNPAPGDLIASAFQRNTMCNTEGGSDDEEYRVAAVMDRINTTWTVWQGTTFACVQCHGHPYDPFPHDDYYRFMAFFDNTEDVDLNNEFPKTKAAKDPAKQGEAVRLEKEIRKDREAINDVALSLAKQAGGWTPVKAETVKASAASGKIEQRPDGSFVATGTNPASTVFTVTAPAVRLGILRLDILPVSDDPAKWSELGAVVTKLEIDRILPDGTKQPMKLKEVVSDFLAGPFEPNIAVQSGSGGGFGDYPALRGPRHAFFVPEVVENVDPGAKFEIRLKHGVTCNETQPCVMRKFKLSISPDDRLSTFVMSPERAQAWQKHAQLQGQYNAIPGTMIPVMEERDSAARRDTRVFDRGNRMTKSTPVNAGLPVIMRPPAKNANMSRLDLANWITGDSNPLTDRVLANRLWAELFGIGIVETLEDFGSSGLLPTNQPLLDHLSLRLAKDHKWHIKPFLREIVLSAAYRQSDKATPALLAKDPRNRFIARGPRQRLTAEMVRDQALVVSGLLSKKQFGPPVYPPQPDGIWNSVYSGAKWATSTGEDRYRRAVYTYQKRTSGYPAFLTFDAPTRDVCTARRIPTNTPLQALVTLNDPAFMELAQSFAKRMAAAGGDLNTQLTAGYKLLTNEEASKDILQTLAALHADAKTELEKNAADSVKLAPTPDEAALVLVANTMFNLDSALTR</sequence>
<evidence type="ECO:0000256" key="1">
    <source>
        <dbReference type="ARBA" id="ARBA00022723"/>
    </source>
</evidence>
<evidence type="ECO:0000256" key="2">
    <source>
        <dbReference type="ARBA" id="ARBA00023004"/>
    </source>
</evidence>
<keyword evidence="2 3" id="KW-0408">Iron</keyword>
<evidence type="ECO:0000313" key="7">
    <source>
        <dbReference type="Proteomes" id="UP000676169"/>
    </source>
</evidence>
<dbReference type="AlphaFoldDB" id="A0A975G787"/>
<dbReference type="GO" id="GO:0009055">
    <property type="term" value="F:electron transfer activity"/>
    <property type="evidence" value="ECO:0007669"/>
    <property type="project" value="InterPro"/>
</dbReference>
<feature type="domain" description="Cytochrome c" evidence="5">
    <location>
        <begin position="25"/>
        <end position="121"/>
    </location>
</feature>
<dbReference type="GO" id="GO:0020037">
    <property type="term" value="F:heme binding"/>
    <property type="evidence" value="ECO:0007669"/>
    <property type="project" value="InterPro"/>
</dbReference>
<dbReference type="GO" id="GO:0046872">
    <property type="term" value="F:metal ion binding"/>
    <property type="evidence" value="ECO:0007669"/>
    <property type="project" value="UniProtKB-KW"/>
</dbReference>
<gene>
    <name evidence="6" type="ORF">KBB96_17300</name>
</gene>
<keyword evidence="1 3" id="KW-0479">Metal-binding</keyword>
<reference evidence="6" key="1">
    <citation type="submission" date="2021-04" db="EMBL/GenBank/DDBJ databases">
        <title>Luteolibacter sp. 32A isolated from the skin of an Anderson's salamander (Ambystoma andersonii).</title>
        <authorList>
            <person name="Spergser J."/>
            <person name="Busse H.-J."/>
        </authorList>
    </citation>
    <scope>NUCLEOTIDE SEQUENCE</scope>
    <source>
        <strain evidence="6">32A</strain>
    </source>
</reference>
<organism evidence="6 7">
    <name type="scientific">Luteolibacter ambystomatis</name>
    <dbReference type="NCBI Taxonomy" id="2824561"/>
    <lineage>
        <taxon>Bacteria</taxon>
        <taxon>Pseudomonadati</taxon>
        <taxon>Verrucomicrobiota</taxon>
        <taxon>Verrucomicrobiia</taxon>
        <taxon>Verrucomicrobiales</taxon>
        <taxon>Verrucomicrobiaceae</taxon>
        <taxon>Luteolibacter</taxon>
    </lineage>
</organism>
<accession>A0A975G787</accession>
<dbReference type="InterPro" id="IPR009056">
    <property type="entry name" value="Cyt_c-like_dom"/>
</dbReference>
<name>A0A975G787_9BACT</name>
<dbReference type="KEGG" id="lamb:KBB96_17300"/>
<protein>
    <submittedName>
        <fullName evidence="6">PSD1 domain-containing protein</fullName>
    </submittedName>
</protein>
<keyword evidence="7" id="KW-1185">Reference proteome</keyword>
<evidence type="ECO:0000259" key="5">
    <source>
        <dbReference type="PROSITE" id="PS51007"/>
    </source>
</evidence>
<dbReference type="PROSITE" id="PS51007">
    <property type="entry name" value="CYTC"/>
    <property type="match status" value="1"/>
</dbReference>
<dbReference type="PANTHER" id="PTHR35889">
    <property type="entry name" value="CYCLOINULO-OLIGOSACCHARIDE FRUCTANOTRANSFERASE-RELATED"/>
    <property type="match status" value="1"/>
</dbReference>
<proteinExistence type="predicted"/>
<feature type="chain" id="PRO_5037284801" evidence="4">
    <location>
        <begin position="21"/>
        <end position="960"/>
    </location>
</feature>